<dbReference type="Gene3D" id="1.25.40.10">
    <property type="entry name" value="Tetratricopeptide repeat domain"/>
    <property type="match status" value="1"/>
</dbReference>
<dbReference type="eggNOG" id="COG0823">
    <property type="taxonomic scope" value="Bacteria"/>
</dbReference>
<dbReference type="InterPro" id="IPR011659">
    <property type="entry name" value="WD40"/>
</dbReference>
<feature type="domain" description="OmpA-like" evidence="5">
    <location>
        <begin position="569"/>
        <end position="686"/>
    </location>
</feature>
<dbReference type="PANTHER" id="PTHR30329:SF21">
    <property type="entry name" value="LIPOPROTEIN YIAD-RELATED"/>
    <property type="match status" value="1"/>
</dbReference>
<dbReference type="PANTHER" id="PTHR30329">
    <property type="entry name" value="STATOR ELEMENT OF FLAGELLAR MOTOR COMPLEX"/>
    <property type="match status" value="1"/>
</dbReference>
<dbReference type="eggNOG" id="COG2885">
    <property type="taxonomic scope" value="Bacteria"/>
</dbReference>
<dbReference type="EMBL" id="AAWS01000012">
    <property type="protein sequence ID" value="EAY29161.1"/>
    <property type="molecule type" value="Genomic_DNA"/>
</dbReference>
<dbReference type="Gene3D" id="3.30.1330.60">
    <property type="entry name" value="OmpA-like domain"/>
    <property type="match status" value="1"/>
</dbReference>
<dbReference type="SUPFAM" id="SSF48452">
    <property type="entry name" value="TPR-like"/>
    <property type="match status" value="1"/>
</dbReference>
<dbReference type="GO" id="GO:0009279">
    <property type="term" value="C:cell outer membrane"/>
    <property type="evidence" value="ECO:0007669"/>
    <property type="project" value="UniProtKB-SubCell"/>
</dbReference>
<dbReference type="InterPro" id="IPR011990">
    <property type="entry name" value="TPR-like_helical_dom_sf"/>
</dbReference>
<protein>
    <submittedName>
        <fullName evidence="6">Peptidoglycan-associated cytoplasmic membrane protein, putative</fullName>
    </submittedName>
</protein>
<dbReference type="InterPro" id="IPR006664">
    <property type="entry name" value="OMP_bac"/>
</dbReference>
<dbReference type="Proteomes" id="UP000004095">
    <property type="component" value="Unassembled WGS sequence"/>
</dbReference>
<dbReference type="InterPro" id="IPR050330">
    <property type="entry name" value="Bact_OuterMem_StrucFunc"/>
</dbReference>
<dbReference type="OrthoDB" id="1488841at2"/>
<evidence type="ECO:0000313" key="7">
    <source>
        <dbReference type="Proteomes" id="UP000004095"/>
    </source>
</evidence>
<dbReference type="Pfam" id="PF00691">
    <property type="entry name" value="OmpA"/>
    <property type="match status" value="1"/>
</dbReference>
<dbReference type="Gene3D" id="2.120.10.30">
    <property type="entry name" value="TolB, C-terminal domain"/>
    <property type="match status" value="1"/>
</dbReference>
<keyword evidence="2 4" id="KW-0472">Membrane</keyword>
<evidence type="ECO:0000313" key="6">
    <source>
        <dbReference type="EMBL" id="EAY29161.1"/>
    </source>
</evidence>
<organism evidence="6 7">
    <name type="scientific">Microscilla marina ATCC 23134</name>
    <dbReference type="NCBI Taxonomy" id="313606"/>
    <lineage>
        <taxon>Bacteria</taxon>
        <taxon>Pseudomonadati</taxon>
        <taxon>Bacteroidota</taxon>
        <taxon>Cytophagia</taxon>
        <taxon>Cytophagales</taxon>
        <taxon>Microscillaceae</taxon>
        <taxon>Microscilla</taxon>
    </lineage>
</organism>
<evidence type="ECO:0000256" key="4">
    <source>
        <dbReference type="PROSITE-ProRule" id="PRU00473"/>
    </source>
</evidence>
<dbReference type="InterPro" id="IPR036737">
    <property type="entry name" value="OmpA-like_sf"/>
</dbReference>
<evidence type="ECO:0000256" key="2">
    <source>
        <dbReference type="ARBA" id="ARBA00023136"/>
    </source>
</evidence>
<dbReference type="SUPFAM" id="SSF103088">
    <property type="entry name" value="OmpA-like"/>
    <property type="match status" value="1"/>
</dbReference>
<keyword evidence="7" id="KW-1185">Reference proteome</keyword>
<evidence type="ECO:0000256" key="3">
    <source>
        <dbReference type="ARBA" id="ARBA00023237"/>
    </source>
</evidence>
<dbReference type="CDD" id="cd07185">
    <property type="entry name" value="OmpA_C-like"/>
    <property type="match status" value="1"/>
</dbReference>
<evidence type="ECO:0000259" key="5">
    <source>
        <dbReference type="PROSITE" id="PS51123"/>
    </source>
</evidence>
<reference evidence="6 7" key="1">
    <citation type="submission" date="2007-01" db="EMBL/GenBank/DDBJ databases">
        <authorList>
            <person name="Haygood M."/>
            <person name="Podell S."/>
            <person name="Anderson C."/>
            <person name="Hopkinson B."/>
            <person name="Roe K."/>
            <person name="Barbeau K."/>
            <person name="Gaasterland T."/>
            <person name="Ferriera S."/>
            <person name="Johnson J."/>
            <person name="Kravitz S."/>
            <person name="Beeson K."/>
            <person name="Sutton G."/>
            <person name="Rogers Y.-H."/>
            <person name="Friedman R."/>
            <person name="Frazier M."/>
            <person name="Venter J.C."/>
        </authorList>
    </citation>
    <scope>NUCLEOTIDE SEQUENCE [LARGE SCALE GENOMIC DNA]</scope>
    <source>
        <strain evidence="6 7">ATCC 23134</strain>
    </source>
</reference>
<proteinExistence type="predicted"/>
<dbReference type="AlphaFoldDB" id="A1ZKD5"/>
<sequence>MSKTLIHILGCILLVSFSLTALWAQPSNPRRFDKLIRKADAWLQAHYYDQALLLYKEILKKDANNQEVIFKAGIAHLEKQQEIQALTYFRKLYRLNKKYHPLLDFFMAEAYHYTGSVERALMHYQFTKQNLAQKKQDHIVHMVHDELKLPDFMALLNKRVTECNFAGEYIRDSLAIPVKNLGIAVNSDEADYAPIVSVNDTTLLFTSRRAGNTGGKNDPYDHHPYEDIYITYRSNGKWSAPKQLSQSINTKTHDASLGFSPDGKMLFLYRKGNIYVSSLANDGNWSSPKPLKGKINSKYQETSFSIAHDAQTIYFSSNRPGGYGGFDIYRSQLQADSTWGSPVNLGSTINTRYNEESPFISLDGKTLYFSSTGHSTMGKHDVFESTWVDASWTPARNLGYPINSTGDDICFILSADGQTAYYASDRKGGLGKLDLYSATKPLPYMFNGIPLTLVGIAKENYMAVTKDTVEVKLYQRPVLTLRGMIRDKDSKKPLDGAKIVLVDVETNQELSLFENMSNTTNSNYIGTIDSTGRYILHITRKGYMYHNEYLQVPNLIRAKEEVLNMTLKKLEQSQRVYVVVFFDYKSDNIKKEHEKDLEKLVSYLISNPDANLVLNGHADQTGTETRNKQLSSDRARKVMEYLIGRDINPNRVTLKAWGEQKLIDKRDNEKGRARNRRVECEIISSEASTARSN</sequence>
<dbReference type="Pfam" id="PF07676">
    <property type="entry name" value="PD40"/>
    <property type="match status" value="4"/>
</dbReference>
<dbReference type="InterPro" id="IPR011042">
    <property type="entry name" value="6-blade_b-propeller_TolB-like"/>
</dbReference>
<keyword evidence="3" id="KW-0998">Cell outer membrane</keyword>
<gene>
    <name evidence="6" type="ORF">M23134_02352</name>
</gene>
<dbReference type="InterPro" id="IPR006665">
    <property type="entry name" value="OmpA-like"/>
</dbReference>
<comment type="caution">
    <text evidence="6">The sequence shown here is derived from an EMBL/GenBank/DDBJ whole genome shotgun (WGS) entry which is preliminary data.</text>
</comment>
<dbReference type="PRINTS" id="PR01021">
    <property type="entry name" value="OMPADOMAIN"/>
</dbReference>
<dbReference type="PROSITE" id="PS51123">
    <property type="entry name" value="OMPA_2"/>
    <property type="match status" value="1"/>
</dbReference>
<comment type="subcellular location">
    <subcellularLocation>
        <location evidence="1">Cell outer membrane</location>
    </subcellularLocation>
</comment>
<evidence type="ECO:0000256" key="1">
    <source>
        <dbReference type="ARBA" id="ARBA00004442"/>
    </source>
</evidence>
<accession>A1ZKD5</accession>
<name>A1ZKD5_MICM2</name>
<dbReference type="SUPFAM" id="SSF82171">
    <property type="entry name" value="DPP6 N-terminal domain-like"/>
    <property type="match status" value="1"/>
</dbReference>